<dbReference type="Gene3D" id="3.30.710.10">
    <property type="entry name" value="Potassium Channel Kv1.1, Chain A"/>
    <property type="match status" value="1"/>
</dbReference>
<evidence type="ECO:0000259" key="2">
    <source>
        <dbReference type="PROSITE" id="PS50097"/>
    </source>
</evidence>
<accession>A0AAN8EKL9</accession>
<dbReference type="Pfam" id="PF00651">
    <property type="entry name" value="BTB"/>
    <property type="match status" value="1"/>
</dbReference>
<sequence length="277" mass="31245">MQTRQKTYPPRPATTPTQPEEHHPTNMTTPFDFSSGDLTQTVTVFLRDRPKTTFTVHKELLCSESLFFQGCLSPSSNFKEARKEEVKIGDTTDVASLRALITWLYRGKASLVQGLKLDCDESHAIYQEKLTKLYILADNVMMYSLKNDILDVMSKITGTIIAIEPQSVETLLEADLNNSKLGAFMVDNIAYTLHKMPGIYHGPEPWAKLLRSMLDDYPGLAKSLLDANFALVDNPKQKPNRCKYHEHGDGIRECSEPKKGENDGGKLETWKFLTDAE</sequence>
<evidence type="ECO:0000313" key="4">
    <source>
        <dbReference type="Proteomes" id="UP001316803"/>
    </source>
</evidence>
<gene>
    <name evidence="3" type="ORF">OHC33_001038</name>
</gene>
<dbReference type="EMBL" id="JAKLMC020000002">
    <property type="protein sequence ID" value="KAK5957849.1"/>
    <property type="molecule type" value="Genomic_DNA"/>
</dbReference>
<evidence type="ECO:0000313" key="3">
    <source>
        <dbReference type="EMBL" id="KAK5957849.1"/>
    </source>
</evidence>
<comment type="caution">
    <text evidence="3">The sequence shown here is derived from an EMBL/GenBank/DDBJ whole genome shotgun (WGS) entry which is preliminary data.</text>
</comment>
<organism evidence="3 4">
    <name type="scientific">Knufia fluminis</name>
    <dbReference type="NCBI Taxonomy" id="191047"/>
    <lineage>
        <taxon>Eukaryota</taxon>
        <taxon>Fungi</taxon>
        <taxon>Dikarya</taxon>
        <taxon>Ascomycota</taxon>
        <taxon>Pezizomycotina</taxon>
        <taxon>Eurotiomycetes</taxon>
        <taxon>Chaetothyriomycetidae</taxon>
        <taxon>Chaetothyriales</taxon>
        <taxon>Trichomeriaceae</taxon>
        <taxon>Knufia</taxon>
    </lineage>
</organism>
<dbReference type="PROSITE" id="PS50097">
    <property type="entry name" value="BTB"/>
    <property type="match status" value="1"/>
</dbReference>
<evidence type="ECO:0000256" key="1">
    <source>
        <dbReference type="SAM" id="MobiDB-lite"/>
    </source>
</evidence>
<keyword evidence="4" id="KW-1185">Reference proteome</keyword>
<name>A0AAN8EKL9_9EURO</name>
<dbReference type="AlphaFoldDB" id="A0AAN8EKL9"/>
<dbReference type="InterPro" id="IPR000210">
    <property type="entry name" value="BTB/POZ_dom"/>
</dbReference>
<proteinExistence type="predicted"/>
<dbReference type="SUPFAM" id="SSF54695">
    <property type="entry name" value="POZ domain"/>
    <property type="match status" value="1"/>
</dbReference>
<feature type="region of interest" description="Disordered" evidence="1">
    <location>
        <begin position="1"/>
        <end position="34"/>
    </location>
</feature>
<dbReference type="CDD" id="cd18186">
    <property type="entry name" value="BTB_POZ_ZBTB_KLHL-like"/>
    <property type="match status" value="1"/>
</dbReference>
<protein>
    <recommendedName>
        <fullName evidence="2">BTB domain-containing protein</fullName>
    </recommendedName>
</protein>
<dbReference type="InterPro" id="IPR011333">
    <property type="entry name" value="SKP1/BTB/POZ_sf"/>
</dbReference>
<reference evidence="3 4" key="1">
    <citation type="submission" date="2022-12" db="EMBL/GenBank/DDBJ databases">
        <title>Genomic features and morphological characterization of a novel Knufia sp. strain isolated from spacecraft assembly facility.</title>
        <authorList>
            <person name="Teixeira M."/>
            <person name="Chander A.M."/>
            <person name="Stajich J.E."/>
            <person name="Venkateswaran K."/>
        </authorList>
    </citation>
    <scope>NUCLEOTIDE SEQUENCE [LARGE SCALE GENOMIC DNA]</scope>
    <source>
        <strain evidence="3 4">FJI-L2-BK-P2</strain>
    </source>
</reference>
<feature type="domain" description="BTB" evidence="2">
    <location>
        <begin position="40"/>
        <end position="113"/>
    </location>
</feature>
<dbReference type="Proteomes" id="UP001316803">
    <property type="component" value="Unassembled WGS sequence"/>
</dbReference>
<dbReference type="PANTHER" id="PTHR47843">
    <property type="entry name" value="BTB DOMAIN-CONTAINING PROTEIN-RELATED"/>
    <property type="match status" value="1"/>
</dbReference>